<dbReference type="KEGG" id="gog:C1280_17610"/>
<feature type="domain" description="Periplasmic copper-binding protein NosD beta helix" evidence="1">
    <location>
        <begin position="310"/>
        <end position="474"/>
    </location>
</feature>
<dbReference type="Gene3D" id="2.160.20.10">
    <property type="entry name" value="Single-stranded right-handed beta-helix, Pectin lyase-like"/>
    <property type="match status" value="1"/>
</dbReference>
<dbReference type="Pfam" id="PF05048">
    <property type="entry name" value="NosD"/>
    <property type="match status" value="1"/>
</dbReference>
<keyword evidence="5" id="KW-1185">Reference proteome</keyword>
<dbReference type="InterPro" id="IPR024535">
    <property type="entry name" value="RHGA/B-epi-like_pectate_lyase"/>
</dbReference>
<gene>
    <name evidence="4" type="ORF">C1280_17610</name>
</gene>
<evidence type="ECO:0008006" key="6">
    <source>
        <dbReference type="Google" id="ProtNLM"/>
    </source>
</evidence>
<dbReference type="SUPFAM" id="SSF51126">
    <property type="entry name" value="Pectin lyase-like"/>
    <property type="match status" value="2"/>
</dbReference>
<dbReference type="InterPro" id="IPR012334">
    <property type="entry name" value="Pectin_lyas_fold"/>
</dbReference>
<dbReference type="SMART" id="SM00710">
    <property type="entry name" value="PbH1"/>
    <property type="match status" value="9"/>
</dbReference>
<sequence length="496" mass="52638">MSRRVIGLFASGLALSFLALLAIGFAGRGQPVPRPEPFGPFKVPHGTVRDHGAKGDGCTDDWQAVQNAVNAGNGPTVFPHGTYRISKPVLVNLNKAGFAALRGDGTARIVMAGEGPAFKFVGTHTGTADPKTVGAQVWNERMPSVEGLEIVGGHDKANGIEAAGTMQLTVSKVLIRKCFHGIHLTTRNRNVLVSDCHIYENRGVGVYLDNVNLHQINVTGSHISYCDLGGVVARAGQVRNLHITGCDIESNHGVNGPPTANVLIDSTGGSNAEVAITGCTVQHNHNAPGSANIRIKGPSATKANGTGELRDGHVTITGNVLSDVKVNVHLDHARGVLMTGNTCWTAYEHNVLVENSTAVTIGPNNFDRNPRYASEEKPETANDLVFRNSTDCVLTGFTVSRVRVAPAAVTLDTCDRFNVTNVTILDSDAVGLLLKDVSRSRVSGCLIRDDRPRTDSLAVKADGGRANMIVDNYFGRPSEIPTGVGLVERNYDGNKP</sequence>
<dbReference type="InterPro" id="IPR006626">
    <property type="entry name" value="PbH1"/>
</dbReference>
<reference evidence="4 5" key="1">
    <citation type="submission" date="2018-01" db="EMBL/GenBank/DDBJ databases">
        <title>G. obscuriglobus.</title>
        <authorList>
            <person name="Franke J."/>
            <person name="Blomberg W."/>
            <person name="Selmecki A."/>
        </authorList>
    </citation>
    <scope>NUCLEOTIDE SEQUENCE [LARGE SCALE GENOMIC DNA]</scope>
    <source>
        <strain evidence="4 5">DSM 5831</strain>
    </source>
</reference>
<dbReference type="RefSeq" id="WP_010048331.1">
    <property type="nucleotide sequence ID" value="NZ_CP025958.1"/>
</dbReference>
<accession>A0A2Z3GXZ0</accession>
<organism evidence="4 5">
    <name type="scientific">Gemmata obscuriglobus</name>
    <dbReference type="NCBI Taxonomy" id="114"/>
    <lineage>
        <taxon>Bacteria</taxon>
        <taxon>Pseudomonadati</taxon>
        <taxon>Planctomycetota</taxon>
        <taxon>Planctomycetia</taxon>
        <taxon>Gemmatales</taxon>
        <taxon>Gemmataceae</taxon>
        <taxon>Gemmata</taxon>
    </lineage>
</organism>
<feature type="domain" description="Rhamnogalacturonase A/B/Epimerase-like pectate lyase" evidence="2">
    <location>
        <begin position="48"/>
        <end position="133"/>
    </location>
</feature>
<evidence type="ECO:0000259" key="2">
    <source>
        <dbReference type="Pfam" id="PF12708"/>
    </source>
</evidence>
<evidence type="ECO:0000313" key="4">
    <source>
        <dbReference type="EMBL" id="AWM38623.1"/>
    </source>
</evidence>
<evidence type="ECO:0000313" key="5">
    <source>
        <dbReference type="Proteomes" id="UP000245802"/>
    </source>
</evidence>
<dbReference type="Proteomes" id="UP000245802">
    <property type="component" value="Chromosome"/>
</dbReference>
<evidence type="ECO:0000259" key="3">
    <source>
        <dbReference type="Pfam" id="PF13229"/>
    </source>
</evidence>
<dbReference type="AlphaFoldDB" id="A0A2Z3GXZ0"/>
<dbReference type="InterPro" id="IPR039448">
    <property type="entry name" value="Beta_helix"/>
</dbReference>
<evidence type="ECO:0000259" key="1">
    <source>
        <dbReference type="Pfam" id="PF05048"/>
    </source>
</evidence>
<dbReference type="EMBL" id="CP025958">
    <property type="protein sequence ID" value="AWM38623.1"/>
    <property type="molecule type" value="Genomic_DNA"/>
</dbReference>
<dbReference type="Pfam" id="PF13229">
    <property type="entry name" value="Beta_helix"/>
    <property type="match status" value="1"/>
</dbReference>
<name>A0A2Z3GXZ0_9BACT</name>
<dbReference type="InterPro" id="IPR011050">
    <property type="entry name" value="Pectin_lyase_fold/virulence"/>
</dbReference>
<protein>
    <recommendedName>
        <fullName evidence="6">Pectate lyase superfamily protein domain-containing protein</fullName>
    </recommendedName>
</protein>
<dbReference type="InterPro" id="IPR007742">
    <property type="entry name" value="NosD_dom"/>
</dbReference>
<dbReference type="Pfam" id="PF12708">
    <property type="entry name" value="Pect-lyase_RHGA_epim"/>
    <property type="match status" value="1"/>
</dbReference>
<proteinExistence type="predicted"/>
<feature type="domain" description="Right handed beta helix" evidence="3">
    <location>
        <begin position="145"/>
        <end position="280"/>
    </location>
</feature>
<dbReference type="OrthoDB" id="248604at2"/>